<proteinExistence type="predicted"/>
<dbReference type="RefSeq" id="WP_168151878.1">
    <property type="nucleotide sequence ID" value="NZ_JAAWVT010000004.1"/>
</dbReference>
<evidence type="ECO:0000313" key="1">
    <source>
        <dbReference type="EMBL" id="NKG21053.1"/>
    </source>
</evidence>
<dbReference type="Proteomes" id="UP000746595">
    <property type="component" value="Unassembled WGS sequence"/>
</dbReference>
<sequence length="73" mass="8162">MMNEHAGMIDFGKAAKDLDGLSIRASQIESIVVTYSLVYKEHTTRVRLLSGQSFEMLGDFRKEIVTAMHKATS</sequence>
<comment type="caution">
    <text evidence="1">The sequence shown here is derived from an EMBL/GenBank/DDBJ whole genome shotgun (WGS) entry which is preliminary data.</text>
</comment>
<reference evidence="1 2" key="1">
    <citation type="submission" date="2020-04" db="EMBL/GenBank/DDBJ databases">
        <title>Paeniglutamicibacter sp. ANT13_2, a novel actinomycete isolated from sediment in Antarctica.</title>
        <authorList>
            <person name="Sakdapetsiri C."/>
            <person name="Pinyakong O."/>
        </authorList>
    </citation>
    <scope>NUCLEOTIDE SEQUENCE [LARGE SCALE GENOMIC DNA]</scope>
    <source>
        <strain evidence="1 2">ANT13_2</strain>
    </source>
</reference>
<gene>
    <name evidence="1" type="ORF">HED64_10095</name>
</gene>
<protein>
    <submittedName>
        <fullName evidence="1">Uncharacterized protein</fullName>
    </submittedName>
</protein>
<dbReference type="EMBL" id="JAAWVT010000004">
    <property type="protein sequence ID" value="NKG21053.1"/>
    <property type="molecule type" value="Genomic_DNA"/>
</dbReference>
<name>A0ABX1G4X0_9MICC</name>
<organism evidence="1 2">
    <name type="scientific">Paeniglutamicibacter terrestris</name>
    <dbReference type="NCBI Taxonomy" id="2723403"/>
    <lineage>
        <taxon>Bacteria</taxon>
        <taxon>Bacillati</taxon>
        <taxon>Actinomycetota</taxon>
        <taxon>Actinomycetes</taxon>
        <taxon>Micrococcales</taxon>
        <taxon>Micrococcaceae</taxon>
        <taxon>Paeniglutamicibacter</taxon>
    </lineage>
</organism>
<keyword evidence="2" id="KW-1185">Reference proteome</keyword>
<accession>A0ABX1G4X0</accession>
<evidence type="ECO:0000313" key="2">
    <source>
        <dbReference type="Proteomes" id="UP000746595"/>
    </source>
</evidence>